<evidence type="ECO:0000313" key="7">
    <source>
        <dbReference type="EMBL" id="OGF26669.1"/>
    </source>
</evidence>
<dbReference type="Gene3D" id="2.40.50.100">
    <property type="match status" value="1"/>
</dbReference>
<dbReference type="Gene3D" id="1.10.287.470">
    <property type="entry name" value="Helix hairpin bin"/>
    <property type="match status" value="1"/>
</dbReference>
<comment type="similarity">
    <text evidence="2">Belongs to the membrane fusion protein (MFP) (TC 8.A.1) family.</text>
</comment>
<reference evidence="7 8" key="1">
    <citation type="journal article" date="2016" name="Nat. Commun.">
        <title>Thousands of microbial genomes shed light on interconnected biogeochemical processes in an aquifer system.</title>
        <authorList>
            <person name="Anantharaman K."/>
            <person name="Brown C.T."/>
            <person name="Hug L.A."/>
            <person name="Sharon I."/>
            <person name="Castelle C.J."/>
            <person name="Probst A.J."/>
            <person name="Thomas B.C."/>
            <person name="Singh A."/>
            <person name="Wilkins M.J."/>
            <person name="Karaoz U."/>
            <person name="Brodie E.L."/>
            <person name="Williams K.H."/>
            <person name="Hubbard S.S."/>
            <person name="Banfield J.F."/>
        </authorList>
    </citation>
    <scope>NUCLEOTIDE SEQUENCE [LARGE SCALE GENOMIC DNA]</scope>
</reference>
<dbReference type="InterPro" id="IPR058636">
    <property type="entry name" value="Beta-barrel_YknX"/>
</dbReference>
<name>A0A1F5SJ36_9BACT</name>
<evidence type="ECO:0000313" key="8">
    <source>
        <dbReference type="Proteomes" id="UP000178925"/>
    </source>
</evidence>
<sequence length="550" mass="58772">MFKKKIIYIVSAVLIIAGGAGAYFYTSRNTTPAYVTEAVKRGTLTQSVEATGKVESAERISLNFKTSGRIAAISVDSGDEVRPGQVLATLESRALQSRVSDAQGQLDKAKADYDKLLAGASNQDVQVTQDTLEQKKQDLIAAENSLSSLKQKRDTEILNLKETALTAARNQVVAVQGSLQEIDITLANEDARNTLSLQNKDLIAKALASRRDAGDAATDTAQTLGLLTTADSNTDVLSALEQTKSLIEQTNTALADTFAVLKATITSPDLTETKLNTLKANIQDEQTAMSTARTTLQTARANWTNAIASYDTSVAGAQDDVDNAQAAVQVAQSQLSLKTSAPRQFEIDAQKAVIKQAEASVNLAVANLEEAIIRAPLAGIITKKFFEAGEQSSLTSPVLEMIGRATLEIEVDIPESDIAKISVGQPASITLDAFSDEQKFTGAVSFVDPAETAIQDVIYYKVKVQFESDNEQVKPGMTANVTIVTATKDDVITIPFRAVKSSNGDKYVEVLINNQAAQKIITLGIRGDEGVEITSGLSEGEQVITFTPEN</sequence>
<dbReference type="GO" id="GO:0016020">
    <property type="term" value="C:membrane"/>
    <property type="evidence" value="ECO:0007669"/>
    <property type="project" value="InterPro"/>
</dbReference>
<evidence type="ECO:0000259" key="5">
    <source>
        <dbReference type="Pfam" id="PF25967"/>
    </source>
</evidence>
<organism evidence="7 8">
    <name type="scientific">Candidatus Falkowbacteria bacterium RIFOXYA2_FULL_47_9</name>
    <dbReference type="NCBI Taxonomy" id="1797995"/>
    <lineage>
        <taxon>Bacteria</taxon>
        <taxon>Candidatus Falkowiibacteriota</taxon>
    </lineage>
</organism>
<dbReference type="AlphaFoldDB" id="A0A1F5SJ36"/>
<dbReference type="Gene3D" id="2.40.420.20">
    <property type="match status" value="1"/>
</dbReference>
<dbReference type="Gene3D" id="2.40.30.170">
    <property type="match status" value="1"/>
</dbReference>
<protein>
    <recommendedName>
        <fullName evidence="9">Membrane fusion protein biotin-lipoyl like domain-containing protein</fullName>
    </recommendedName>
</protein>
<evidence type="ECO:0008006" key="9">
    <source>
        <dbReference type="Google" id="ProtNLM"/>
    </source>
</evidence>
<dbReference type="Proteomes" id="UP000178925">
    <property type="component" value="Unassembled WGS sequence"/>
</dbReference>
<dbReference type="GO" id="GO:0030313">
    <property type="term" value="C:cell envelope"/>
    <property type="evidence" value="ECO:0007669"/>
    <property type="project" value="UniProtKB-SubCell"/>
</dbReference>
<comment type="subcellular location">
    <subcellularLocation>
        <location evidence="1">Cell envelope</location>
    </subcellularLocation>
</comment>
<accession>A0A1F5SJ36</accession>
<dbReference type="InterPro" id="IPR050465">
    <property type="entry name" value="UPF0194_transport"/>
</dbReference>
<dbReference type="NCBIfam" id="TIGR01730">
    <property type="entry name" value="RND_mfp"/>
    <property type="match status" value="1"/>
</dbReference>
<dbReference type="PANTHER" id="PTHR32347">
    <property type="entry name" value="EFFLUX SYSTEM COMPONENT YKNX-RELATED"/>
    <property type="match status" value="1"/>
</dbReference>
<dbReference type="PANTHER" id="PTHR32347:SF23">
    <property type="entry name" value="BLL5650 PROTEIN"/>
    <property type="match status" value="1"/>
</dbReference>
<feature type="domain" description="Multidrug resistance protein MdtA-like C-terminal permuted SH3" evidence="5">
    <location>
        <begin position="490"/>
        <end position="545"/>
    </location>
</feature>
<dbReference type="EMBL" id="MFGC01000033">
    <property type="protein sequence ID" value="OGF26669.1"/>
    <property type="molecule type" value="Genomic_DNA"/>
</dbReference>
<dbReference type="InterPro" id="IPR058627">
    <property type="entry name" value="MdtA-like_C"/>
</dbReference>
<evidence type="ECO:0000256" key="3">
    <source>
        <dbReference type="ARBA" id="ARBA00023054"/>
    </source>
</evidence>
<evidence type="ECO:0000256" key="2">
    <source>
        <dbReference type="ARBA" id="ARBA00009477"/>
    </source>
</evidence>
<dbReference type="Pfam" id="PF25967">
    <property type="entry name" value="RND-MFP_C"/>
    <property type="match status" value="1"/>
</dbReference>
<gene>
    <name evidence="7" type="ORF">A2242_01725</name>
</gene>
<evidence type="ECO:0000259" key="6">
    <source>
        <dbReference type="Pfam" id="PF25990"/>
    </source>
</evidence>
<comment type="caution">
    <text evidence="7">The sequence shown here is derived from an EMBL/GenBank/DDBJ whole genome shotgun (WGS) entry which is preliminary data.</text>
</comment>
<proteinExistence type="inferred from homology"/>
<feature type="coiled-coil region" evidence="4">
    <location>
        <begin position="314"/>
        <end position="374"/>
    </location>
</feature>
<evidence type="ECO:0000256" key="4">
    <source>
        <dbReference type="SAM" id="Coils"/>
    </source>
</evidence>
<dbReference type="Pfam" id="PF25990">
    <property type="entry name" value="Beta-barrel_YknX"/>
    <property type="match status" value="1"/>
</dbReference>
<feature type="domain" description="YknX-like beta-barrel" evidence="6">
    <location>
        <begin position="408"/>
        <end position="483"/>
    </location>
</feature>
<dbReference type="STRING" id="1797995.A2242_01725"/>
<dbReference type="GO" id="GO:0022857">
    <property type="term" value="F:transmembrane transporter activity"/>
    <property type="evidence" value="ECO:0007669"/>
    <property type="project" value="InterPro"/>
</dbReference>
<keyword evidence="3 4" id="KW-0175">Coiled coil</keyword>
<dbReference type="SUPFAM" id="SSF111369">
    <property type="entry name" value="HlyD-like secretion proteins"/>
    <property type="match status" value="2"/>
</dbReference>
<evidence type="ECO:0000256" key="1">
    <source>
        <dbReference type="ARBA" id="ARBA00004196"/>
    </source>
</evidence>
<feature type="coiled-coil region" evidence="4">
    <location>
        <begin position="92"/>
        <end position="152"/>
    </location>
</feature>
<dbReference type="InterPro" id="IPR006143">
    <property type="entry name" value="RND_pump_MFP"/>
</dbReference>